<gene>
    <name evidence="2" type="ORF">JAO74_13560</name>
</gene>
<keyword evidence="1" id="KW-0812">Transmembrane</keyword>
<evidence type="ECO:0000313" key="3">
    <source>
        <dbReference type="Proteomes" id="UP000640426"/>
    </source>
</evidence>
<comment type="caution">
    <text evidence="2">The sequence shown here is derived from an EMBL/GenBank/DDBJ whole genome shotgun (WGS) entry which is preliminary data.</text>
</comment>
<keyword evidence="1" id="KW-1133">Transmembrane helix</keyword>
<proteinExistence type="predicted"/>
<evidence type="ECO:0000256" key="1">
    <source>
        <dbReference type="SAM" id="Phobius"/>
    </source>
</evidence>
<dbReference type="Proteomes" id="UP000640426">
    <property type="component" value="Unassembled WGS sequence"/>
</dbReference>
<reference evidence="3" key="1">
    <citation type="submission" date="2020-12" db="EMBL/GenBank/DDBJ databases">
        <title>Hymenobacter sp.</title>
        <authorList>
            <person name="Kim M.K."/>
        </authorList>
    </citation>
    <scope>NUCLEOTIDE SEQUENCE [LARGE SCALE GENOMIC DNA]</scope>
    <source>
        <strain evidence="3">BT553</strain>
    </source>
</reference>
<protein>
    <submittedName>
        <fullName evidence="2">Uncharacterized protein</fullName>
    </submittedName>
</protein>
<keyword evidence="1" id="KW-0472">Membrane</keyword>
<feature type="transmembrane region" description="Helical" evidence="1">
    <location>
        <begin position="48"/>
        <end position="70"/>
    </location>
</feature>
<dbReference type="EMBL" id="JAELXS010000007">
    <property type="protein sequence ID" value="MBJ6122821.1"/>
    <property type="molecule type" value="Genomic_DNA"/>
</dbReference>
<sequence>MTIMLLFAVQVRKLISHMILHGTVRRALKTDPESARLLIAKLEPESRLSAGLLGWIMVVAGAAIGIATAFGPADERSGNWQIAAVSVIVGAGVLAYLWWARRNSPT</sequence>
<evidence type="ECO:0000313" key="2">
    <source>
        <dbReference type="EMBL" id="MBJ6122821.1"/>
    </source>
</evidence>
<name>A0ABS0XS17_9SPHN</name>
<accession>A0ABS0XS17</accession>
<keyword evidence="3" id="KW-1185">Reference proteome</keyword>
<feature type="transmembrane region" description="Helical" evidence="1">
    <location>
        <begin position="82"/>
        <end position="100"/>
    </location>
</feature>
<organism evidence="2 3">
    <name type="scientific">Sphingomonas mollis</name>
    <dbReference type="NCBI Taxonomy" id="2795726"/>
    <lineage>
        <taxon>Bacteria</taxon>
        <taxon>Pseudomonadati</taxon>
        <taxon>Pseudomonadota</taxon>
        <taxon>Alphaproteobacteria</taxon>
        <taxon>Sphingomonadales</taxon>
        <taxon>Sphingomonadaceae</taxon>
        <taxon>Sphingomonas</taxon>
    </lineage>
</organism>